<name>A0A0F9LIT2_9ZZZZ</name>
<comment type="caution">
    <text evidence="1">The sequence shown here is derived from an EMBL/GenBank/DDBJ whole genome shotgun (WGS) entry which is preliminary data.</text>
</comment>
<gene>
    <name evidence="1" type="ORF">LCGC14_1272520</name>
</gene>
<accession>A0A0F9LIT2</accession>
<proteinExistence type="predicted"/>
<protein>
    <submittedName>
        <fullName evidence="1">Uncharacterized protein</fullName>
    </submittedName>
</protein>
<dbReference type="EMBL" id="LAZR01007155">
    <property type="protein sequence ID" value="KKM87081.1"/>
    <property type="molecule type" value="Genomic_DNA"/>
</dbReference>
<organism evidence="1">
    <name type="scientific">marine sediment metagenome</name>
    <dbReference type="NCBI Taxonomy" id="412755"/>
    <lineage>
        <taxon>unclassified sequences</taxon>
        <taxon>metagenomes</taxon>
        <taxon>ecological metagenomes</taxon>
    </lineage>
</organism>
<sequence length="144" mass="15697">MSETNGLASADQLRKIGAAPVRRYKSLESMPVCGMKVRIQSLTELELQQYQNEVLGSRGSGLKRSKLEDASRRLFVRCLVDSAGNRLFTPQDTGVFDNYDAADTSFLYDACSSHCGLNRDDIEDLAKNLSATIVDSSPSDAPSA</sequence>
<evidence type="ECO:0000313" key="1">
    <source>
        <dbReference type="EMBL" id="KKM87081.1"/>
    </source>
</evidence>
<reference evidence="1" key="1">
    <citation type="journal article" date="2015" name="Nature">
        <title>Complex archaea that bridge the gap between prokaryotes and eukaryotes.</title>
        <authorList>
            <person name="Spang A."/>
            <person name="Saw J.H."/>
            <person name="Jorgensen S.L."/>
            <person name="Zaremba-Niedzwiedzka K."/>
            <person name="Martijn J."/>
            <person name="Lind A.E."/>
            <person name="van Eijk R."/>
            <person name="Schleper C."/>
            <person name="Guy L."/>
            <person name="Ettema T.J."/>
        </authorList>
    </citation>
    <scope>NUCLEOTIDE SEQUENCE</scope>
</reference>
<dbReference type="AlphaFoldDB" id="A0A0F9LIT2"/>